<comment type="caution">
    <text evidence="2">The sequence shown here is derived from an EMBL/GenBank/DDBJ whole genome shotgun (WGS) entry which is preliminary data.</text>
</comment>
<proteinExistence type="predicted"/>
<feature type="region of interest" description="Disordered" evidence="1">
    <location>
        <begin position="46"/>
        <end position="70"/>
    </location>
</feature>
<sequence length="70" mass="7235">MSIKGGVEGPKPHGGAYPVRVPNVHHILAPTASVVLPGNALPLPRPPAISVQSSSADSKPRIESHCLGRK</sequence>
<organism evidence="2 3">
    <name type="scientific">Ficus carica</name>
    <name type="common">Common fig</name>
    <dbReference type="NCBI Taxonomy" id="3494"/>
    <lineage>
        <taxon>Eukaryota</taxon>
        <taxon>Viridiplantae</taxon>
        <taxon>Streptophyta</taxon>
        <taxon>Embryophyta</taxon>
        <taxon>Tracheophyta</taxon>
        <taxon>Spermatophyta</taxon>
        <taxon>Magnoliopsida</taxon>
        <taxon>eudicotyledons</taxon>
        <taxon>Gunneridae</taxon>
        <taxon>Pentapetalae</taxon>
        <taxon>rosids</taxon>
        <taxon>fabids</taxon>
        <taxon>Rosales</taxon>
        <taxon>Moraceae</taxon>
        <taxon>Ficeae</taxon>
        <taxon>Ficus</taxon>
    </lineage>
</organism>
<keyword evidence="3" id="KW-1185">Reference proteome</keyword>
<dbReference type="EMBL" id="BTGU01000051">
    <property type="protein sequence ID" value="GMN54373.1"/>
    <property type="molecule type" value="Genomic_DNA"/>
</dbReference>
<evidence type="ECO:0000313" key="2">
    <source>
        <dbReference type="EMBL" id="GMN54373.1"/>
    </source>
</evidence>
<gene>
    <name evidence="2" type="ORF">TIFTF001_023502</name>
</gene>
<reference evidence="2" key="1">
    <citation type="submission" date="2023-07" db="EMBL/GenBank/DDBJ databases">
        <title>draft genome sequence of fig (Ficus carica).</title>
        <authorList>
            <person name="Takahashi T."/>
            <person name="Nishimura K."/>
        </authorList>
    </citation>
    <scope>NUCLEOTIDE SEQUENCE</scope>
</reference>
<evidence type="ECO:0000256" key="1">
    <source>
        <dbReference type="SAM" id="MobiDB-lite"/>
    </source>
</evidence>
<evidence type="ECO:0000313" key="3">
    <source>
        <dbReference type="Proteomes" id="UP001187192"/>
    </source>
</evidence>
<accession>A0AA88AUP3</accession>
<feature type="compositionally biased region" description="Basic and acidic residues" evidence="1">
    <location>
        <begin position="58"/>
        <end position="70"/>
    </location>
</feature>
<protein>
    <submittedName>
        <fullName evidence="2">Uncharacterized protein</fullName>
    </submittedName>
</protein>
<name>A0AA88AUP3_FICCA</name>
<dbReference type="AlphaFoldDB" id="A0AA88AUP3"/>
<dbReference type="Proteomes" id="UP001187192">
    <property type="component" value="Unassembled WGS sequence"/>
</dbReference>